<protein>
    <submittedName>
        <fullName evidence="5">Uncharacterized protein</fullName>
    </submittedName>
</protein>
<keyword evidence="3" id="KW-0853">WD repeat</keyword>
<dbReference type="OrthoDB" id="1932312at2759"/>
<accession>D8M8S7</accession>
<dbReference type="RefSeq" id="XP_012898514.1">
    <property type="nucleotide sequence ID" value="XM_013043060.1"/>
</dbReference>
<dbReference type="InterPro" id="IPR015943">
    <property type="entry name" value="WD40/YVTN_repeat-like_dom_sf"/>
</dbReference>
<dbReference type="SUPFAM" id="SSF50978">
    <property type="entry name" value="WD40 repeat-like"/>
    <property type="match status" value="1"/>
</dbReference>
<organism evidence="5">
    <name type="scientific">Blastocystis hominis</name>
    <dbReference type="NCBI Taxonomy" id="12968"/>
    <lineage>
        <taxon>Eukaryota</taxon>
        <taxon>Sar</taxon>
        <taxon>Stramenopiles</taxon>
        <taxon>Bigyra</taxon>
        <taxon>Opalozoa</taxon>
        <taxon>Opalinata</taxon>
        <taxon>Blastocystidae</taxon>
        <taxon>Blastocystis</taxon>
    </lineage>
</organism>
<dbReference type="PANTHER" id="PTHR19879:SF1">
    <property type="entry name" value="CANNONBALL-RELATED"/>
    <property type="match status" value="1"/>
</dbReference>
<keyword evidence="2" id="KW-0539">Nucleus</keyword>
<dbReference type="SMART" id="SM00320">
    <property type="entry name" value="WD40"/>
    <property type="match status" value="4"/>
</dbReference>
<reference evidence="5" key="1">
    <citation type="submission" date="2010-02" db="EMBL/GenBank/DDBJ databases">
        <title>Sequencing and annotation of the Blastocystis hominis genome.</title>
        <authorList>
            <person name="Wincker P."/>
        </authorList>
    </citation>
    <scope>NUCLEOTIDE SEQUENCE</scope>
    <source>
        <strain evidence="5">Singapore isolate B</strain>
    </source>
</reference>
<dbReference type="InParanoid" id="D8M8S7"/>
<dbReference type="InterPro" id="IPR001680">
    <property type="entry name" value="WD40_rpt"/>
</dbReference>
<evidence type="ECO:0000256" key="4">
    <source>
        <dbReference type="SAM" id="MobiDB-lite"/>
    </source>
</evidence>
<gene>
    <name evidence="5" type="ORF">GSBLH_T00006778001</name>
</gene>
<dbReference type="GeneID" id="24922902"/>
<feature type="repeat" description="WD" evidence="3">
    <location>
        <begin position="265"/>
        <end position="306"/>
    </location>
</feature>
<dbReference type="AlphaFoldDB" id="D8M8S7"/>
<dbReference type="InterPro" id="IPR037264">
    <property type="entry name" value="TFIID_NTD2_sf"/>
</dbReference>
<dbReference type="GO" id="GO:0005669">
    <property type="term" value="C:transcription factor TFIID complex"/>
    <property type="evidence" value="ECO:0007669"/>
    <property type="project" value="TreeGrafter"/>
</dbReference>
<evidence type="ECO:0000313" key="5">
    <source>
        <dbReference type="EMBL" id="CBK24466.2"/>
    </source>
</evidence>
<dbReference type="SUPFAM" id="SSF160897">
    <property type="entry name" value="Taf5 N-terminal domain-like"/>
    <property type="match status" value="1"/>
</dbReference>
<dbReference type="Gene3D" id="1.25.40.500">
    <property type="entry name" value="TFIID subunit TAF5, NTD2 domain"/>
    <property type="match status" value="1"/>
</dbReference>
<name>D8M8S7_BLAHO</name>
<dbReference type="InterPro" id="IPR036322">
    <property type="entry name" value="WD40_repeat_dom_sf"/>
</dbReference>
<feature type="compositionally biased region" description="Low complexity" evidence="4">
    <location>
        <begin position="201"/>
        <end position="223"/>
    </location>
</feature>
<feature type="region of interest" description="Disordered" evidence="4">
    <location>
        <begin position="1"/>
        <end position="20"/>
    </location>
</feature>
<evidence type="ECO:0000256" key="1">
    <source>
        <dbReference type="ARBA" id="ARBA00004123"/>
    </source>
</evidence>
<dbReference type="Gene3D" id="2.130.10.10">
    <property type="entry name" value="YVTN repeat-like/Quinoprotein amine dehydrogenase"/>
    <property type="match status" value="2"/>
</dbReference>
<dbReference type="Pfam" id="PF00400">
    <property type="entry name" value="WD40"/>
    <property type="match status" value="2"/>
</dbReference>
<feature type="region of interest" description="Disordered" evidence="4">
    <location>
        <begin position="192"/>
        <end position="223"/>
    </location>
</feature>
<dbReference type="GO" id="GO:0016251">
    <property type="term" value="F:RNA polymerase II general transcription initiation factor activity"/>
    <property type="evidence" value="ECO:0007669"/>
    <property type="project" value="TreeGrafter"/>
</dbReference>
<evidence type="ECO:0000256" key="3">
    <source>
        <dbReference type="PROSITE-ProRule" id="PRU00221"/>
    </source>
</evidence>
<dbReference type="GO" id="GO:0006367">
    <property type="term" value="P:transcription initiation at RNA polymerase II promoter"/>
    <property type="evidence" value="ECO:0007669"/>
    <property type="project" value="TreeGrafter"/>
</dbReference>
<proteinExistence type="predicted"/>
<feature type="repeat" description="WD" evidence="3">
    <location>
        <begin position="420"/>
        <end position="461"/>
    </location>
</feature>
<sequence length="527" mass="59950">MSQNIQNGKQTGSGANTSGVDSSEILCREFERLWNFIDHSLECYTAELFDFFSTALEKSILYLAKDRREDAYRLFKKFQSLFYLPHEGRYYEIVNLLSSDKRSGDRQIQYMQKLITMHKMTYIVLHSFLNEVPCHTILDIENKFIRYDIVDTPIEIKKIPYYEFQNELSTPLPTSQSSLSLLVPPNALLPPRNPLLPPSPSSTSLSPTLSPNSTPTSSESASVPTAPTFSSFFLSPIQIACTTENGFFHLWSCAPSASQPTHHLLLGHADVVTDFDFSRDSLYLLSCALDGSIKLWSTELHRCLVNYRSFSVPLWHIRFYPENSCFACIGGRGMIYNYNTSDVQMVNRILPRMTIVTALLLLSDTTIIGYRNGDRIAVNGFGNAVTSLSLVQNGAFIAVGYVDGLFRVVDLEGRAVIRPQRAHSKAIRRILWKKDRELILTFGEDGAIRVWRLEEIARVVKDGEETFQHYSFQENREMIEPKVEFTMNLVKTYTVEGMELLEAVEVKRGWILVAGTMKEALCVCWKK</sequence>
<dbReference type="Proteomes" id="UP000008312">
    <property type="component" value="Unassembled WGS sequence"/>
</dbReference>
<dbReference type="PROSITE" id="PS50082">
    <property type="entry name" value="WD_REPEATS_2"/>
    <property type="match status" value="2"/>
</dbReference>
<dbReference type="PROSITE" id="PS50294">
    <property type="entry name" value="WD_REPEATS_REGION"/>
    <property type="match status" value="2"/>
</dbReference>
<evidence type="ECO:0000313" key="6">
    <source>
        <dbReference type="Proteomes" id="UP000008312"/>
    </source>
</evidence>
<evidence type="ECO:0000256" key="2">
    <source>
        <dbReference type="ARBA" id="ARBA00023242"/>
    </source>
</evidence>
<dbReference type="PANTHER" id="PTHR19879">
    <property type="entry name" value="TRANSCRIPTION INITIATION FACTOR TFIID"/>
    <property type="match status" value="1"/>
</dbReference>
<comment type="subcellular location">
    <subcellularLocation>
        <location evidence="1">Nucleus</location>
    </subcellularLocation>
</comment>
<keyword evidence="6" id="KW-1185">Reference proteome</keyword>
<dbReference type="EMBL" id="FN668688">
    <property type="protein sequence ID" value="CBK24466.2"/>
    <property type="molecule type" value="Genomic_DNA"/>
</dbReference>